<evidence type="ECO:0000256" key="7">
    <source>
        <dbReference type="ARBA" id="ARBA00022519"/>
    </source>
</evidence>
<reference evidence="13 14" key="1">
    <citation type="submission" date="2016-10" db="EMBL/GenBank/DDBJ databases">
        <authorList>
            <person name="Varghese N."/>
            <person name="Submissions S."/>
        </authorList>
    </citation>
    <scope>NUCLEOTIDE SEQUENCE [LARGE SCALE GENOMIC DNA]</scope>
    <source>
        <strain evidence="13 14">FF3</strain>
    </source>
</reference>
<dbReference type="Pfam" id="PF02154">
    <property type="entry name" value="FliM"/>
    <property type="match status" value="1"/>
</dbReference>
<evidence type="ECO:0000256" key="1">
    <source>
        <dbReference type="ARBA" id="ARBA00004117"/>
    </source>
</evidence>
<evidence type="ECO:0000259" key="12">
    <source>
        <dbReference type="Pfam" id="PF01052"/>
    </source>
</evidence>
<dbReference type="Proteomes" id="UP000182932">
    <property type="component" value="Unassembled WGS sequence"/>
</dbReference>
<dbReference type="PANTHER" id="PTHR30034">
    <property type="entry name" value="FLAGELLAR MOTOR SWITCH PROTEIN FLIM"/>
    <property type="match status" value="1"/>
</dbReference>
<dbReference type="Pfam" id="PF01052">
    <property type="entry name" value="FliMN_C"/>
    <property type="match status" value="1"/>
</dbReference>
<evidence type="ECO:0000256" key="3">
    <source>
        <dbReference type="ARBA" id="ARBA00011049"/>
    </source>
</evidence>
<keyword evidence="13" id="KW-0966">Cell projection</keyword>
<dbReference type="EMBL" id="FNYY01000014">
    <property type="protein sequence ID" value="SEJ93397.1"/>
    <property type="molecule type" value="Genomic_DNA"/>
</dbReference>
<comment type="caution">
    <text evidence="13">The sequence shown here is derived from an EMBL/GenBank/DDBJ whole genome shotgun (WGS) entry which is preliminary data.</text>
</comment>
<keyword evidence="13" id="KW-0282">Flagellum</keyword>
<name>A0A975WCN8_9RHOB</name>
<evidence type="ECO:0000256" key="11">
    <source>
        <dbReference type="ARBA" id="ARBA00025044"/>
    </source>
</evidence>
<dbReference type="GO" id="GO:0009425">
    <property type="term" value="C:bacterial-type flagellum basal body"/>
    <property type="evidence" value="ECO:0007669"/>
    <property type="project" value="UniProtKB-SubCell"/>
</dbReference>
<keyword evidence="8" id="KW-0283">Flagellar rotation</keyword>
<evidence type="ECO:0000256" key="6">
    <source>
        <dbReference type="ARBA" id="ARBA00022500"/>
    </source>
</evidence>
<keyword evidence="6" id="KW-0145">Chemotaxis</keyword>
<dbReference type="InterPro" id="IPR001543">
    <property type="entry name" value="FliN-like_C"/>
</dbReference>
<dbReference type="GeneID" id="80819748"/>
<evidence type="ECO:0000313" key="14">
    <source>
        <dbReference type="Proteomes" id="UP000182932"/>
    </source>
</evidence>
<evidence type="ECO:0000256" key="10">
    <source>
        <dbReference type="ARBA" id="ARBA00023143"/>
    </source>
</evidence>
<dbReference type="PANTHER" id="PTHR30034:SF3">
    <property type="entry name" value="FLAGELLAR MOTOR SWITCH PROTEIN FLIM"/>
    <property type="match status" value="1"/>
</dbReference>
<dbReference type="GO" id="GO:0003774">
    <property type="term" value="F:cytoskeletal motor activity"/>
    <property type="evidence" value="ECO:0007669"/>
    <property type="project" value="InterPro"/>
</dbReference>
<keyword evidence="13" id="KW-0969">Cilium</keyword>
<keyword evidence="14" id="KW-1185">Reference proteome</keyword>
<evidence type="ECO:0000256" key="9">
    <source>
        <dbReference type="ARBA" id="ARBA00023136"/>
    </source>
</evidence>
<evidence type="ECO:0000256" key="5">
    <source>
        <dbReference type="ARBA" id="ARBA00022475"/>
    </source>
</evidence>
<dbReference type="GO" id="GO:0005886">
    <property type="term" value="C:plasma membrane"/>
    <property type="evidence" value="ECO:0007669"/>
    <property type="project" value="UniProtKB-SubCell"/>
</dbReference>
<accession>A0A975WCN8</accession>
<evidence type="ECO:0000256" key="8">
    <source>
        <dbReference type="ARBA" id="ARBA00022779"/>
    </source>
</evidence>
<dbReference type="Gene3D" id="3.40.1550.10">
    <property type="entry name" value="CheC-like"/>
    <property type="match status" value="1"/>
</dbReference>
<dbReference type="GO" id="GO:0050918">
    <property type="term" value="P:positive chemotaxis"/>
    <property type="evidence" value="ECO:0007669"/>
    <property type="project" value="TreeGrafter"/>
</dbReference>
<keyword evidence="5" id="KW-1003">Cell membrane</keyword>
<gene>
    <name evidence="13" type="ORF">SAMN04487940_11485</name>
</gene>
<evidence type="ECO:0000256" key="4">
    <source>
        <dbReference type="ARBA" id="ARBA00021898"/>
    </source>
</evidence>
<proteinExistence type="inferred from homology"/>
<comment type="similarity">
    <text evidence="3">Belongs to the FliM family.</text>
</comment>
<dbReference type="RefSeq" id="WP_074837707.1">
    <property type="nucleotide sequence ID" value="NZ_CATLQZ010000011.1"/>
</dbReference>
<dbReference type="Gene3D" id="2.30.330.10">
    <property type="entry name" value="SpoA-like"/>
    <property type="match status" value="1"/>
</dbReference>
<dbReference type="GO" id="GO:0071978">
    <property type="term" value="P:bacterial-type flagellum-dependent swarming motility"/>
    <property type="evidence" value="ECO:0007669"/>
    <property type="project" value="TreeGrafter"/>
</dbReference>
<evidence type="ECO:0000313" key="13">
    <source>
        <dbReference type="EMBL" id="SEJ93397.1"/>
    </source>
</evidence>
<keyword evidence="9" id="KW-0472">Membrane</keyword>
<dbReference type="CDD" id="cd17908">
    <property type="entry name" value="FliM"/>
    <property type="match status" value="1"/>
</dbReference>
<organism evidence="13 14">
    <name type="scientific">Marinovum algicola</name>
    <dbReference type="NCBI Taxonomy" id="42444"/>
    <lineage>
        <taxon>Bacteria</taxon>
        <taxon>Pseudomonadati</taxon>
        <taxon>Pseudomonadota</taxon>
        <taxon>Alphaproteobacteria</taxon>
        <taxon>Rhodobacterales</taxon>
        <taxon>Roseobacteraceae</taxon>
        <taxon>Marinovum</taxon>
    </lineage>
</organism>
<comment type="function">
    <text evidence="11">FliM is one of three proteins (FliG, FliN, FliM) that forms the rotor-mounted switch complex (C ring), located at the base of the basal body. This complex interacts with the CheY and CheZ chemotaxis proteins, in addition to contacting components of the motor that determine the direction of flagellar rotation.</text>
</comment>
<dbReference type="InterPro" id="IPR001689">
    <property type="entry name" value="Flag_FliM"/>
</dbReference>
<sequence>MTADTAQTSTTRAVQELMVQRAKESYARLPMLEVAFDRFALSLAQVLRSHFGGVAETELKSIDYLSCQEAIADLPDVALIAVTEAEDWGGTIAMIVSPELLFNIVEVTFGGRMCPAGRPQSRNFTGIEKRVGRVFCDTVLTDLSAAFDKVSPVSFRIDYLETNPRGLLIAPPASACVRAVVSVEIDERIGELIFLLPNTAFEQVADVLSQNFTGGQLGGDSGWRQKMTDMLGGTSVELAAVMHQAALPLRDVLAWTPGQVLDLGLQAEDPVTLRCSGLDIARAEVGRRKNGRVALKFTEKLYQEEELSDVLRD</sequence>
<keyword evidence="10" id="KW-0975">Bacterial flagellum</keyword>
<comment type="subcellular location">
    <subcellularLocation>
        <location evidence="1">Bacterial flagellum basal body</location>
    </subcellularLocation>
    <subcellularLocation>
        <location evidence="2">Cell inner membrane</location>
        <topology evidence="2">Peripheral membrane protein</topology>
    </subcellularLocation>
</comment>
<protein>
    <recommendedName>
        <fullName evidence="4">Flagellar motor switch protein FliM</fullName>
    </recommendedName>
</protein>
<feature type="domain" description="Flagellar motor switch protein FliN-like C-terminal" evidence="12">
    <location>
        <begin position="231"/>
        <end position="301"/>
    </location>
</feature>
<dbReference type="AlphaFoldDB" id="A0A975WCN8"/>
<dbReference type="InterPro" id="IPR036429">
    <property type="entry name" value="SpoA-like_sf"/>
</dbReference>
<evidence type="ECO:0000256" key="2">
    <source>
        <dbReference type="ARBA" id="ARBA00004417"/>
    </source>
</evidence>
<keyword evidence="7" id="KW-0997">Cell inner membrane</keyword>
<dbReference type="InterPro" id="IPR028976">
    <property type="entry name" value="CheC-like_sf"/>
</dbReference>
<dbReference type="SUPFAM" id="SSF101801">
    <property type="entry name" value="Surface presentation of antigens (SPOA)"/>
    <property type="match status" value="1"/>
</dbReference>